<dbReference type="Proteomes" id="UP000077248">
    <property type="component" value="Unassembled WGS sequence"/>
</dbReference>
<keyword evidence="3 4" id="KW-0862">Zinc</keyword>
<evidence type="ECO:0000256" key="1">
    <source>
        <dbReference type="ARBA" id="ARBA00022723"/>
    </source>
</evidence>
<reference evidence="6 7" key="1">
    <citation type="submission" date="2016-05" db="EMBL/GenBank/DDBJ databases">
        <title>Comparative analysis of secretome profiles of manganese(II)-oxidizing ascomycete fungi.</title>
        <authorList>
            <consortium name="DOE Joint Genome Institute"/>
            <person name="Zeiner C.A."/>
            <person name="Purvine S.O."/>
            <person name="Zink E.M."/>
            <person name="Wu S."/>
            <person name="Pasa-Tolic L."/>
            <person name="Chaput D.L."/>
            <person name="Haridas S."/>
            <person name="Grigoriev I.V."/>
            <person name="Santelli C.M."/>
            <person name="Hansel C.M."/>
        </authorList>
    </citation>
    <scope>NUCLEOTIDE SEQUENCE [LARGE SCALE GENOMIC DNA]</scope>
    <source>
        <strain evidence="6 7">SRC1lrK2f</strain>
    </source>
</reference>
<evidence type="ECO:0000256" key="4">
    <source>
        <dbReference type="PROSITE-ProRule" id="PRU00723"/>
    </source>
</evidence>
<evidence type="ECO:0000256" key="2">
    <source>
        <dbReference type="ARBA" id="ARBA00022771"/>
    </source>
</evidence>
<dbReference type="GeneID" id="29112959"/>
<accession>A0A177D612</accession>
<evidence type="ECO:0000256" key="3">
    <source>
        <dbReference type="ARBA" id="ARBA00022833"/>
    </source>
</evidence>
<name>A0A177D612_ALTAL</name>
<gene>
    <name evidence="6" type="ORF">CC77DRAFT_1044685</name>
</gene>
<feature type="zinc finger region" description="C3H1-type" evidence="4">
    <location>
        <begin position="3"/>
        <end position="31"/>
    </location>
</feature>
<dbReference type="InterPro" id="IPR036855">
    <property type="entry name" value="Znf_CCCH_sf"/>
</dbReference>
<dbReference type="Gene3D" id="4.10.1000.10">
    <property type="entry name" value="Zinc finger, CCCH-type"/>
    <property type="match status" value="1"/>
</dbReference>
<dbReference type="RefSeq" id="XP_018379790.1">
    <property type="nucleotide sequence ID" value="XM_018527365.1"/>
</dbReference>
<organism evidence="6 7">
    <name type="scientific">Alternaria alternata</name>
    <name type="common">Alternaria rot fungus</name>
    <name type="synonym">Torula alternata</name>
    <dbReference type="NCBI Taxonomy" id="5599"/>
    <lineage>
        <taxon>Eukaryota</taxon>
        <taxon>Fungi</taxon>
        <taxon>Dikarya</taxon>
        <taxon>Ascomycota</taxon>
        <taxon>Pezizomycotina</taxon>
        <taxon>Dothideomycetes</taxon>
        <taxon>Pleosporomycetidae</taxon>
        <taxon>Pleosporales</taxon>
        <taxon>Pleosporineae</taxon>
        <taxon>Pleosporaceae</taxon>
        <taxon>Alternaria</taxon>
        <taxon>Alternaria sect. Alternaria</taxon>
        <taxon>Alternaria alternata complex</taxon>
    </lineage>
</organism>
<evidence type="ECO:0000259" key="5">
    <source>
        <dbReference type="PROSITE" id="PS50103"/>
    </source>
</evidence>
<evidence type="ECO:0000313" key="7">
    <source>
        <dbReference type="Proteomes" id="UP000077248"/>
    </source>
</evidence>
<dbReference type="AlphaFoldDB" id="A0A177D612"/>
<keyword evidence="1 4" id="KW-0479">Metal-binding</keyword>
<dbReference type="PANTHER" id="PTHR38846:SF1">
    <property type="entry name" value="C3H1-TYPE DOMAIN-CONTAINING PROTEIN"/>
    <property type="match status" value="1"/>
</dbReference>
<dbReference type="SUPFAM" id="SSF90229">
    <property type="entry name" value="CCCH zinc finger"/>
    <property type="match status" value="1"/>
</dbReference>
<protein>
    <recommendedName>
        <fullName evidence="5">C3H1-type domain-containing protein</fullName>
    </recommendedName>
</protein>
<dbReference type="KEGG" id="aalt:CC77DRAFT_1044685"/>
<proteinExistence type="predicted"/>
<dbReference type="VEuPathDB" id="FungiDB:CC77DRAFT_1044685"/>
<dbReference type="InterPro" id="IPR000571">
    <property type="entry name" value="Znf_CCCH"/>
</dbReference>
<dbReference type="OMA" id="ENDLAAW"/>
<sequence>MRRSSRGVCYQFQENGHCNYGSGCKFSHPGGSRPVSSRGRQLHLLPYHQRRAEQDLDAISAFFTQYPDFPYDLKRSVAEEFYRMCDFFAWDKDCEERKQARRIFNDALVIRFNGLYGTDVADIENWHKLCVALYIEPLPDTIPHCKKKIKTIHVNLVDLVDVSRDAVELFPSLEELREYTIGSGKFFPKRSAYAGGVLKFLLREIL</sequence>
<dbReference type="EMBL" id="KV441500">
    <property type="protein sequence ID" value="OAG14369.1"/>
    <property type="molecule type" value="Genomic_DNA"/>
</dbReference>
<dbReference type="GO" id="GO:0008270">
    <property type="term" value="F:zinc ion binding"/>
    <property type="evidence" value="ECO:0007669"/>
    <property type="project" value="UniProtKB-KW"/>
</dbReference>
<keyword evidence="2 4" id="KW-0863">Zinc-finger</keyword>
<feature type="domain" description="C3H1-type" evidence="5">
    <location>
        <begin position="3"/>
        <end position="31"/>
    </location>
</feature>
<dbReference type="PANTHER" id="PTHR38846">
    <property type="entry name" value="C3H1-TYPE DOMAIN-CONTAINING PROTEIN"/>
    <property type="match status" value="1"/>
</dbReference>
<dbReference type="Pfam" id="PF00642">
    <property type="entry name" value="zf-CCCH"/>
    <property type="match status" value="1"/>
</dbReference>
<keyword evidence="7" id="KW-1185">Reference proteome</keyword>
<dbReference type="SMART" id="SM00356">
    <property type="entry name" value="ZnF_C3H1"/>
    <property type="match status" value="1"/>
</dbReference>
<dbReference type="PROSITE" id="PS50103">
    <property type="entry name" value="ZF_C3H1"/>
    <property type="match status" value="1"/>
</dbReference>
<evidence type="ECO:0000313" key="6">
    <source>
        <dbReference type="EMBL" id="OAG14369.1"/>
    </source>
</evidence>